<evidence type="ECO:0000313" key="1">
    <source>
        <dbReference type="EMBL" id="GFP26578.1"/>
    </source>
</evidence>
<comment type="caution">
    <text evidence="1">The sequence shown here is derived from an EMBL/GenBank/DDBJ whole genome shotgun (WGS) entry which is preliminary data.</text>
</comment>
<evidence type="ECO:0000313" key="2">
    <source>
        <dbReference type="Proteomes" id="UP000543224"/>
    </source>
</evidence>
<sequence>SSVFGFELSSEEVAAALVFINLILRIITKEPVVW</sequence>
<dbReference type="Proteomes" id="UP000543224">
    <property type="component" value="Unassembled WGS sequence"/>
</dbReference>
<accession>A0A6V8P253</accession>
<dbReference type="EMBL" id="BLRX01000709">
    <property type="protein sequence ID" value="GFP26578.1"/>
    <property type="molecule type" value="Genomic_DNA"/>
</dbReference>
<name>A0A6V8P253_9ACTN</name>
<reference evidence="1 2" key="1">
    <citation type="journal article" date="2020" name="Front. Microbiol.">
        <title>Single-cell genomics of novel Actinobacteria with the Wood-Ljungdahl pathway discovered in a serpentinizing system.</title>
        <authorList>
            <person name="Merino N."/>
            <person name="Kawai M."/>
            <person name="Boyd E.S."/>
            <person name="Colman D.R."/>
            <person name="McGlynn S.E."/>
            <person name="Nealson K.H."/>
            <person name="Kurokawa K."/>
            <person name="Hongoh Y."/>
        </authorList>
    </citation>
    <scope>NUCLEOTIDE SEQUENCE [LARGE SCALE GENOMIC DNA]</scope>
    <source>
        <strain evidence="1 2">S25</strain>
    </source>
</reference>
<proteinExistence type="predicted"/>
<feature type="non-terminal residue" evidence="1">
    <location>
        <position position="1"/>
    </location>
</feature>
<dbReference type="AlphaFoldDB" id="A0A6V8P253"/>
<organism evidence="1 2">
    <name type="scientific">Candidatus Hakubella thermalkaliphila</name>
    <dbReference type="NCBI Taxonomy" id="2754717"/>
    <lineage>
        <taxon>Bacteria</taxon>
        <taxon>Bacillati</taxon>
        <taxon>Actinomycetota</taxon>
        <taxon>Actinomycetota incertae sedis</taxon>
        <taxon>Candidatus Hakubellales</taxon>
        <taxon>Candidatus Hakubellaceae</taxon>
        <taxon>Candidatus Hakubella</taxon>
    </lineage>
</organism>
<protein>
    <submittedName>
        <fullName evidence="1">Uncharacterized protein</fullName>
    </submittedName>
</protein>
<gene>
    <name evidence="1" type="ORF">HKBW3S25_02074</name>
</gene>